<dbReference type="AlphaFoldDB" id="A0ABD3PKP6"/>
<name>A0ABD3PKP6_9STRA</name>
<evidence type="ECO:0000313" key="3">
    <source>
        <dbReference type="Proteomes" id="UP001516023"/>
    </source>
</evidence>
<organism evidence="2 3">
    <name type="scientific">Cyclotella cryptica</name>
    <dbReference type="NCBI Taxonomy" id="29204"/>
    <lineage>
        <taxon>Eukaryota</taxon>
        <taxon>Sar</taxon>
        <taxon>Stramenopiles</taxon>
        <taxon>Ochrophyta</taxon>
        <taxon>Bacillariophyta</taxon>
        <taxon>Coscinodiscophyceae</taxon>
        <taxon>Thalassiosirophycidae</taxon>
        <taxon>Stephanodiscales</taxon>
        <taxon>Stephanodiscaceae</taxon>
        <taxon>Cyclotella</taxon>
    </lineage>
</organism>
<feature type="region of interest" description="Disordered" evidence="1">
    <location>
        <begin position="163"/>
        <end position="193"/>
    </location>
</feature>
<evidence type="ECO:0000256" key="1">
    <source>
        <dbReference type="SAM" id="MobiDB-lite"/>
    </source>
</evidence>
<comment type="caution">
    <text evidence="2">The sequence shown here is derived from an EMBL/GenBank/DDBJ whole genome shotgun (WGS) entry which is preliminary data.</text>
</comment>
<keyword evidence="3" id="KW-1185">Reference proteome</keyword>
<sequence>ALSTGEFDEIHMCRLVLVFWSPIGNNVGFRTELKFMYAITGERALIEEFHSRSFKDGDEIFAHASEIFVVMAPLEGRWRNVGTILFRNAVIEEIFGVKWKCTKEFPTLDRKHFDGIRIISVVVVRHDIVLLGREDDEVNARSGESCQLFEVLATPKNNSLAWHKSGKQIDPSDKNLPAKPSCSVSPYTAPVRA</sequence>
<reference evidence="2 3" key="1">
    <citation type="journal article" date="2020" name="G3 (Bethesda)">
        <title>Improved Reference Genome for Cyclotella cryptica CCMP332, a Model for Cell Wall Morphogenesis, Salinity Adaptation, and Lipid Production in Diatoms (Bacillariophyta).</title>
        <authorList>
            <person name="Roberts W.R."/>
            <person name="Downey K.M."/>
            <person name="Ruck E.C."/>
            <person name="Traller J.C."/>
            <person name="Alverson A.J."/>
        </authorList>
    </citation>
    <scope>NUCLEOTIDE SEQUENCE [LARGE SCALE GENOMIC DNA]</scope>
    <source>
        <strain evidence="2 3">CCMP332</strain>
    </source>
</reference>
<accession>A0ABD3PKP6</accession>
<dbReference type="EMBL" id="JABMIG020000154">
    <property type="protein sequence ID" value="KAL3788585.1"/>
    <property type="molecule type" value="Genomic_DNA"/>
</dbReference>
<protein>
    <submittedName>
        <fullName evidence="2">Uncharacterized protein</fullName>
    </submittedName>
</protein>
<proteinExistence type="predicted"/>
<evidence type="ECO:0000313" key="2">
    <source>
        <dbReference type="EMBL" id="KAL3788585.1"/>
    </source>
</evidence>
<dbReference type="Proteomes" id="UP001516023">
    <property type="component" value="Unassembled WGS sequence"/>
</dbReference>
<gene>
    <name evidence="2" type="ORF">HJC23_005244</name>
</gene>
<feature type="non-terminal residue" evidence="2">
    <location>
        <position position="1"/>
    </location>
</feature>